<dbReference type="GO" id="GO:0005739">
    <property type="term" value="C:mitochondrion"/>
    <property type="evidence" value="ECO:0007669"/>
    <property type="project" value="UniProtKB-SubCell"/>
</dbReference>
<accession>A0A8H3D061</accession>
<evidence type="ECO:0000256" key="1">
    <source>
        <dbReference type="ARBA" id="ARBA00004173"/>
    </source>
</evidence>
<keyword evidence="2" id="KW-0496">Mitochondrion</keyword>
<dbReference type="AlphaFoldDB" id="A0A8H3D061"/>
<organism evidence="3 4">
    <name type="scientific">Rhizoctonia solani</name>
    <dbReference type="NCBI Taxonomy" id="456999"/>
    <lineage>
        <taxon>Eukaryota</taxon>
        <taxon>Fungi</taxon>
        <taxon>Dikarya</taxon>
        <taxon>Basidiomycota</taxon>
        <taxon>Agaricomycotina</taxon>
        <taxon>Agaricomycetes</taxon>
        <taxon>Cantharellales</taxon>
        <taxon>Ceratobasidiaceae</taxon>
        <taxon>Rhizoctonia</taxon>
    </lineage>
</organism>
<dbReference type="Proteomes" id="UP000663850">
    <property type="component" value="Unassembled WGS sequence"/>
</dbReference>
<name>A0A8H3D061_9AGAM</name>
<sequence>MQIIQDTESPAAAAIISHIAHSQRVVILTGAGISRAGGIPSFKIGLGPDSTLRPYVASINPLAMVEGATLAMDKQITYVILLFTKASTLTAGFLRQAIQWNLQQSQFPYVFWYLEWDQYKPLDPKMFGGLGTNKAARFYIYLVCSNTPNSAMGEFCEGRWPPTRQFFQTFMTIAMHKLVASSHNSRFCALLHEEAYLPNPQPLWSLYNYATW</sequence>
<dbReference type="EMBL" id="CAJMWZ010005552">
    <property type="protein sequence ID" value="CAE6507883.1"/>
    <property type="molecule type" value="Genomic_DNA"/>
</dbReference>
<dbReference type="InterPro" id="IPR029035">
    <property type="entry name" value="DHS-like_NAD/FAD-binding_dom"/>
</dbReference>
<evidence type="ECO:0000256" key="2">
    <source>
        <dbReference type="ARBA" id="ARBA00023128"/>
    </source>
</evidence>
<dbReference type="SUPFAM" id="SSF52467">
    <property type="entry name" value="DHS-like NAD/FAD-binding domain"/>
    <property type="match status" value="1"/>
</dbReference>
<evidence type="ECO:0000313" key="3">
    <source>
        <dbReference type="EMBL" id="CAE6507883.1"/>
    </source>
</evidence>
<gene>
    <name evidence="3" type="ORF">RDB_LOCUS103391</name>
</gene>
<comment type="caution">
    <text evidence="3">The sequence shown here is derived from an EMBL/GenBank/DDBJ whole genome shotgun (WGS) entry which is preliminary data.</text>
</comment>
<proteinExistence type="predicted"/>
<evidence type="ECO:0000313" key="4">
    <source>
        <dbReference type="Proteomes" id="UP000663850"/>
    </source>
</evidence>
<dbReference type="Gene3D" id="3.40.50.1220">
    <property type="entry name" value="TPP-binding domain"/>
    <property type="match status" value="1"/>
</dbReference>
<reference evidence="3" key="1">
    <citation type="submission" date="2021-01" db="EMBL/GenBank/DDBJ databases">
        <authorList>
            <person name="Kaushik A."/>
        </authorList>
    </citation>
    <scope>NUCLEOTIDE SEQUENCE</scope>
    <source>
        <strain evidence="3">Type strain: AG8-Rh-89/</strain>
    </source>
</reference>
<protein>
    <submittedName>
        <fullName evidence="3">Uncharacterized protein</fullName>
    </submittedName>
</protein>
<comment type="subcellular location">
    <subcellularLocation>
        <location evidence="1">Mitochondrion</location>
    </subcellularLocation>
</comment>